<dbReference type="SUPFAM" id="SSF53187">
    <property type="entry name" value="Zn-dependent exopeptidases"/>
    <property type="match status" value="1"/>
</dbReference>
<keyword evidence="2" id="KW-1185">Reference proteome</keyword>
<dbReference type="RefSeq" id="WP_200465058.1">
    <property type="nucleotide sequence ID" value="NZ_JAENRR010000022.1"/>
</dbReference>
<name>A0ABS1HJH5_9BACT</name>
<evidence type="ECO:0000313" key="2">
    <source>
        <dbReference type="Proteomes" id="UP000605676"/>
    </source>
</evidence>
<accession>A0ABS1HJH5</accession>
<sequence>MTNKKAVVLSCEHGGNEVPVEYKSLFENAKDVLNSHRGYDVGARELFDLIDSGYIVYKQSATTSRLLVDINRSLYRRTLFSEFTKVLSKAKKAQILDEYYYAFRRPFERVISQLWQKKTKVLHLSVHSFTSELSGEIRQTDFGILYNPEREEEKLFAQVWKSELKNLLPGYRVRFNYPFRGKPDGFVRYFRDIETEKYLGIEFEMNQKYAQNTELKQKIAQAFNQAVGIWVNS</sequence>
<gene>
    <name evidence="1" type="ORF">JIV24_10845</name>
</gene>
<proteinExistence type="predicted"/>
<dbReference type="EMBL" id="JAENRR010000022">
    <property type="protein sequence ID" value="MBK3517829.1"/>
    <property type="molecule type" value="Genomic_DNA"/>
</dbReference>
<dbReference type="Gene3D" id="3.40.630.40">
    <property type="entry name" value="Zn-dependent exopeptidases"/>
    <property type="match status" value="1"/>
</dbReference>
<organism evidence="1 2">
    <name type="scientific">Carboxylicivirga marina</name>
    <dbReference type="NCBI Taxonomy" id="2800988"/>
    <lineage>
        <taxon>Bacteria</taxon>
        <taxon>Pseudomonadati</taxon>
        <taxon>Bacteroidota</taxon>
        <taxon>Bacteroidia</taxon>
        <taxon>Marinilabiliales</taxon>
        <taxon>Marinilabiliaceae</taxon>
        <taxon>Carboxylicivirga</taxon>
    </lineage>
</organism>
<protein>
    <submittedName>
        <fullName evidence="1">N-formylglutamate amidohydrolase</fullName>
    </submittedName>
</protein>
<dbReference type="Proteomes" id="UP000605676">
    <property type="component" value="Unassembled WGS sequence"/>
</dbReference>
<dbReference type="InterPro" id="IPR007709">
    <property type="entry name" value="N-FG_amidohydro"/>
</dbReference>
<reference evidence="1 2" key="1">
    <citation type="submission" date="2021-01" db="EMBL/GenBank/DDBJ databases">
        <title>Carboxyliciviraga sp.nov., isolated from coastal sediments.</title>
        <authorList>
            <person name="Lu D."/>
            <person name="Zhang T."/>
        </authorList>
    </citation>
    <scope>NUCLEOTIDE SEQUENCE [LARGE SCALE GENOMIC DNA]</scope>
    <source>
        <strain evidence="1 2">N1Y132</strain>
    </source>
</reference>
<dbReference type="Pfam" id="PF05013">
    <property type="entry name" value="FGase"/>
    <property type="match status" value="1"/>
</dbReference>
<evidence type="ECO:0000313" key="1">
    <source>
        <dbReference type="EMBL" id="MBK3517829.1"/>
    </source>
</evidence>
<comment type="caution">
    <text evidence="1">The sequence shown here is derived from an EMBL/GenBank/DDBJ whole genome shotgun (WGS) entry which is preliminary data.</text>
</comment>